<dbReference type="RefSeq" id="YP_009214513.1">
    <property type="nucleotide sequence ID" value="NC_028962.1"/>
</dbReference>
<dbReference type="Gene3D" id="3.40.1350.10">
    <property type="match status" value="1"/>
</dbReference>
<name>A0A0D3MVH5_9CAUD</name>
<proteinExistence type="predicted"/>
<dbReference type="GO" id="GO:0003676">
    <property type="term" value="F:nucleic acid binding"/>
    <property type="evidence" value="ECO:0007669"/>
    <property type="project" value="InterPro"/>
</dbReference>
<sequence length="203" mass="23512">MTNSKKKGDAFERKTAKILGEWWGEKFNRSPQSGGASWASDNNAVGDIVTPAGSNFPLVIECKHRENWLIDNVLLNNKETHTWWQQVVNDSDEVGKVPCLIFTRNRASTYVALPYIEEVYNDLREEEYPVMRTDFIIKNIREDKFYYDVLITTIDGLTGFKPCYIINHYSEFETIPYKKVDSKVTETSNKDEDKLIDNLLDNI</sequence>
<protein>
    <submittedName>
        <fullName evidence="1">Resolvase</fullName>
    </submittedName>
</protein>
<dbReference type="GeneID" id="26640930"/>
<dbReference type="EMBL" id="KP027447">
    <property type="protein sequence ID" value="AJA42233.1"/>
    <property type="molecule type" value="Genomic_DNA"/>
</dbReference>
<dbReference type="InterPro" id="IPR011856">
    <property type="entry name" value="tRNA_endonuc-like_dom_sf"/>
</dbReference>
<dbReference type="Proteomes" id="UP000032689">
    <property type="component" value="Segment"/>
</dbReference>
<evidence type="ECO:0000313" key="2">
    <source>
        <dbReference type="Proteomes" id="UP000032689"/>
    </source>
</evidence>
<dbReference type="InterPro" id="IPR056931">
    <property type="entry name" value="D14-like"/>
</dbReference>
<dbReference type="Pfam" id="PF24608">
    <property type="entry name" value="PDDEXK_15"/>
    <property type="match status" value="1"/>
</dbReference>
<dbReference type="OrthoDB" id="17454at10239"/>
<organism evidence="1 2">
    <name type="scientific">Staphylococcus phage vB_SepM_ phiIPLA-C1C</name>
    <dbReference type="NCBI Taxonomy" id="1572704"/>
    <lineage>
        <taxon>Viruses</taxon>
        <taxon>Duplodnaviria</taxon>
        <taxon>Heunggongvirae</taxon>
        <taxon>Uroviricota</taxon>
        <taxon>Caudoviricetes</taxon>
        <taxon>Herelleviridae</taxon>
        <taxon>Twortvirinae</taxon>
        <taxon>Sepunavirus</taxon>
        <taxon>Sepunavirus IPLAC1C</taxon>
    </lineage>
</organism>
<reference evidence="1 2" key="1">
    <citation type="journal article" date="2015" name="Appl. Environ. Microbiol.">
        <title>Two Phages, phiIPLA-RODI and phiIPLA-C1C, Lyse Mono- and Dual-Species Staphylococcal Biofilms.</title>
        <authorList>
            <person name="Gutierrez D."/>
            <person name="Vandenheuvel D."/>
            <person name="Martinez B."/>
            <person name="Rodriguez A."/>
            <person name="Lavigne R."/>
            <person name="Garcia P."/>
        </authorList>
    </citation>
    <scope>NUCLEOTIDE SEQUENCE [LARGE SCALE GENOMIC DNA]</scope>
</reference>
<dbReference type="KEGG" id="vg:26640930"/>
<evidence type="ECO:0000313" key="1">
    <source>
        <dbReference type="EMBL" id="AJA42233.1"/>
    </source>
</evidence>
<accession>A0A0D3MVH5</accession>
<keyword evidence="2" id="KW-1185">Reference proteome</keyword>